<dbReference type="AlphaFoldDB" id="A0A1F8F6Z8"/>
<accession>A0A1F8F6Z8</accession>
<name>A0A1F8F6Z8_9BACT</name>
<proteinExistence type="predicted"/>
<protein>
    <submittedName>
        <fullName evidence="1">Uncharacterized protein</fullName>
    </submittedName>
</protein>
<reference evidence="1 2" key="1">
    <citation type="journal article" date="2016" name="Nat. Commun.">
        <title>Thousands of microbial genomes shed light on interconnected biogeochemical processes in an aquifer system.</title>
        <authorList>
            <person name="Anantharaman K."/>
            <person name="Brown C.T."/>
            <person name="Hug L.A."/>
            <person name="Sharon I."/>
            <person name="Castelle C.J."/>
            <person name="Probst A.J."/>
            <person name="Thomas B.C."/>
            <person name="Singh A."/>
            <person name="Wilkins M.J."/>
            <person name="Karaoz U."/>
            <person name="Brodie E.L."/>
            <person name="Williams K.H."/>
            <person name="Hubbard S.S."/>
            <person name="Banfield J.F."/>
        </authorList>
    </citation>
    <scope>NUCLEOTIDE SEQUENCE [LARGE SCALE GENOMIC DNA]</scope>
</reference>
<sequence>MGTPKGGNMFDVFMAGILHGSCRESETVKVLRQSFGGRDQYFPLEICRPTAESDGKYRIWEAPQNDVLMITLLLRVENKMGEATVVLSNGRTLRPNVWSARESVFFQTSFRQKDGRIRPLPIKSMRVIRVEESGQVKIVDFSLGQLAYGTRFGIHTLLGMDTLIPFYAGETIAKDTIPSEFKSVGEYIFAGYRLATGKTTYAEFNKAEEDLAVKAKQVELNVAYGERKKQASMQPKTHEMGYSNFAGVVSLFKWQTEALLSVGITTLAEAARLSEDDIVAKTTVKSRKMAGIMVAKIQAAVKLGGQMVERQSAPATAPIGASISVNTMQDILQVVERSRPLSAEELATKRWEAFTDGLKTLRVGKSEKVLSSEKAEEVASVGNFKAILEMGKAGLKKRGLTRGEAEAIQGLAEAVFAKFK</sequence>
<evidence type="ECO:0000313" key="1">
    <source>
        <dbReference type="EMBL" id="OGN08026.1"/>
    </source>
</evidence>
<gene>
    <name evidence="1" type="ORF">A2750_00965</name>
</gene>
<evidence type="ECO:0000313" key="2">
    <source>
        <dbReference type="Proteomes" id="UP000178023"/>
    </source>
</evidence>
<dbReference type="Proteomes" id="UP000178023">
    <property type="component" value="Unassembled WGS sequence"/>
</dbReference>
<dbReference type="EMBL" id="MGJL01000012">
    <property type="protein sequence ID" value="OGN08026.1"/>
    <property type="molecule type" value="Genomic_DNA"/>
</dbReference>
<organism evidence="1 2">
    <name type="scientific">Candidatus Yanofskybacteria bacterium RIFCSPHIGHO2_01_FULL_45_42</name>
    <dbReference type="NCBI Taxonomy" id="1802671"/>
    <lineage>
        <taxon>Bacteria</taxon>
        <taxon>Candidatus Yanofskyibacteriota</taxon>
    </lineage>
</organism>
<comment type="caution">
    <text evidence="1">The sequence shown here is derived from an EMBL/GenBank/DDBJ whole genome shotgun (WGS) entry which is preliminary data.</text>
</comment>